<feature type="region of interest" description="Disordered" evidence="7">
    <location>
        <begin position="477"/>
        <end position="496"/>
    </location>
</feature>
<dbReference type="Gene3D" id="3.40.50.300">
    <property type="entry name" value="P-loop containing nucleotide triphosphate hydrolases"/>
    <property type="match status" value="1"/>
</dbReference>
<dbReference type="InterPro" id="IPR002197">
    <property type="entry name" value="HTH_Fis"/>
</dbReference>
<dbReference type="PROSITE" id="PS00676">
    <property type="entry name" value="SIGMA54_INTERACT_2"/>
    <property type="match status" value="1"/>
</dbReference>
<dbReference type="InterPro" id="IPR027417">
    <property type="entry name" value="P-loop_NTPase"/>
</dbReference>
<comment type="caution">
    <text evidence="9">The sequence shown here is derived from an EMBL/GenBank/DDBJ whole genome shotgun (WGS) entry which is preliminary data.</text>
</comment>
<accession>A0ABT3NCV0</accession>
<evidence type="ECO:0000313" key="9">
    <source>
        <dbReference type="EMBL" id="MCW7755294.1"/>
    </source>
</evidence>
<evidence type="ECO:0000256" key="6">
    <source>
        <dbReference type="ARBA" id="ARBA00023163"/>
    </source>
</evidence>
<evidence type="ECO:0000256" key="1">
    <source>
        <dbReference type="ARBA" id="ARBA00022741"/>
    </source>
</evidence>
<evidence type="ECO:0000256" key="7">
    <source>
        <dbReference type="SAM" id="MobiDB-lite"/>
    </source>
</evidence>
<dbReference type="CDD" id="cd00009">
    <property type="entry name" value="AAA"/>
    <property type="match status" value="1"/>
</dbReference>
<dbReference type="SMART" id="SM00382">
    <property type="entry name" value="AAA"/>
    <property type="match status" value="1"/>
</dbReference>
<sequence length="526" mass="59170">MKEQLFRHVTRRICGSLDFDEALHEVFLYLQKIMPLDGIAVSIYEPVQRMARVIGISDEHCGYLLDESFPLSAVAWETIFKWLEESRSGTIPWIRNHTHPLNQETLRIARMHTPSVKARAMEEFCSITCALTLKRTIVGNLTFIAEGQHHYTTSHADIIKEINEPFAIALSNALRYMDLVRDHKALQRDAIKISGDTMIGAEGGLRGVTHLMDQVARKETPILLLGETGTGKEVVAAQIHNASQRAKAPFIRLNCGAIPESLMDSELFGHEKGAFTGALETRAGRFERASGGTLFLDEIGELPLAAQAKLLRVLQNGEFERVGGGRSLHSNARIIAATHRNLPAMVKEGRFREDLWYRLAVFPIRIPSLRERKQDIPAMVHHFIRMKCEEMNLPFRPGTEPGEMKKLLSYTWPGNVRELQNIVERALILSEGRPLHFGNLMADHHCLSAMPFPCESETNENLDAAMEMHIRTVLKKSHGRVSGPDGAAERLGLHPSTLRSRMKKMGIPYERANNIYRPEGHKAGKP</sequence>
<keyword evidence="1" id="KW-0547">Nucleotide-binding</keyword>
<evidence type="ECO:0000256" key="4">
    <source>
        <dbReference type="ARBA" id="ARBA00023125"/>
    </source>
</evidence>
<evidence type="ECO:0000313" key="10">
    <source>
        <dbReference type="Proteomes" id="UP001209681"/>
    </source>
</evidence>
<dbReference type="Gene3D" id="1.10.10.60">
    <property type="entry name" value="Homeodomain-like"/>
    <property type="match status" value="1"/>
</dbReference>
<keyword evidence="10" id="KW-1185">Reference proteome</keyword>
<dbReference type="PANTHER" id="PTHR32071:SF117">
    <property type="entry name" value="PTS-DEPENDENT DIHYDROXYACETONE KINASE OPERON REGULATORY PROTEIN-RELATED"/>
    <property type="match status" value="1"/>
</dbReference>
<dbReference type="InterPro" id="IPR025662">
    <property type="entry name" value="Sigma_54_int_dom_ATP-bd_1"/>
</dbReference>
<dbReference type="SUPFAM" id="SSF55781">
    <property type="entry name" value="GAF domain-like"/>
    <property type="match status" value="1"/>
</dbReference>
<name>A0ABT3NCV0_9BACT</name>
<dbReference type="InterPro" id="IPR029016">
    <property type="entry name" value="GAF-like_dom_sf"/>
</dbReference>
<gene>
    <name evidence="9" type="ORF">OOT00_15010</name>
</gene>
<dbReference type="Gene3D" id="3.30.450.40">
    <property type="match status" value="1"/>
</dbReference>
<evidence type="ECO:0000256" key="5">
    <source>
        <dbReference type="ARBA" id="ARBA00023159"/>
    </source>
</evidence>
<dbReference type="PROSITE" id="PS00688">
    <property type="entry name" value="SIGMA54_INTERACT_3"/>
    <property type="match status" value="1"/>
</dbReference>
<dbReference type="PANTHER" id="PTHR32071">
    <property type="entry name" value="TRANSCRIPTIONAL REGULATORY PROTEIN"/>
    <property type="match status" value="1"/>
</dbReference>
<dbReference type="Gene3D" id="1.10.8.60">
    <property type="match status" value="1"/>
</dbReference>
<dbReference type="InterPro" id="IPR002078">
    <property type="entry name" value="Sigma_54_int"/>
</dbReference>
<dbReference type="InterPro" id="IPR058031">
    <property type="entry name" value="AAA_lid_NorR"/>
</dbReference>
<evidence type="ECO:0000259" key="8">
    <source>
        <dbReference type="PROSITE" id="PS50045"/>
    </source>
</evidence>
<dbReference type="InterPro" id="IPR009057">
    <property type="entry name" value="Homeodomain-like_sf"/>
</dbReference>
<evidence type="ECO:0000256" key="2">
    <source>
        <dbReference type="ARBA" id="ARBA00022840"/>
    </source>
</evidence>
<dbReference type="EMBL" id="JAPFPW010000029">
    <property type="protein sequence ID" value="MCW7755294.1"/>
    <property type="molecule type" value="Genomic_DNA"/>
</dbReference>
<dbReference type="Proteomes" id="UP001209681">
    <property type="component" value="Unassembled WGS sequence"/>
</dbReference>
<feature type="domain" description="Sigma-54 factor interaction" evidence="8">
    <location>
        <begin position="198"/>
        <end position="428"/>
    </location>
</feature>
<dbReference type="InterPro" id="IPR003593">
    <property type="entry name" value="AAA+_ATPase"/>
</dbReference>
<reference evidence="9 10" key="1">
    <citation type="submission" date="2022-11" db="EMBL/GenBank/DDBJ databases">
        <title>Desulfobotulus tamanensis H1 sp. nov. - anaerobic, alkaliphilic, sulphate reducing bacterium isolated from terrestrial mud volcano.</title>
        <authorList>
            <person name="Frolova A."/>
            <person name="Merkel A.Y."/>
            <person name="Slobodkin A.I."/>
        </authorList>
    </citation>
    <scope>NUCLEOTIDE SEQUENCE [LARGE SCALE GENOMIC DNA]</scope>
    <source>
        <strain evidence="9 10">H1</strain>
    </source>
</reference>
<evidence type="ECO:0000256" key="3">
    <source>
        <dbReference type="ARBA" id="ARBA00023015"/>
    </source>
</evidence>
<proteinExistence type="predicted"/>
<dbReference type="InterPro" id="IPR025943">
    <property type="entry name" value="Sigma_54_int_dom_ATP-bd_2"/>
</dbReference>
<dbReference type="PROSITE" id="PS50045">
    <property type="entry name" value="SIGMA54_INTERACT_4"/>
    <property type="match status" value="1"/>
</dbReference>
<dbReference type="PROSITE" id="PS00675">
    <property type="entry name" value="SIGMA54_INTERACT_1"/>
    <property type="match status" value="1"/>
</dbReference>
<dbReference type="Pfam" id="PF25601">
    <property type="entry name" value="AAA_lid_14"/>
    <property type="match status" value="1"/>
</dbReference>
<dbReference type="Pfam" id="PF00158">
    <property type="entry name" value="Sigma54_activat"/>
    <property type="match status" value="1"/>
</dbReference>
<organism evidence="9 10">
    <name type="scientific">Desulfobotulus pelophilus</name>
    <dbReference type="NCBI Taxonomy" id="2823377"/>
    <lineage>
        <taxon>Bacteria</taxon>
        <taxon>Pseudomonadati</taxon>
        <taxon>Thermodesulfobacteriota</taxon>
        <taxon>Desulfobacteria</taxon>
        <taxon>Desulfobacterales</taxon>
        <taxon>Desulfobacteraceae</taxon>
        <taxon>Desulfobotulus</taxon>
    </lineage>
</organism>
<dbReference type="SUPFAM" id="SSF52540">
    <property type="entry name" value="P-loop containing nucleoside triphosphate hydrolases"/>
    <property type="match status" value="1"/>
</dbReference>
<dbReference type="SUPFAM" id="SSF46689">
    <property type="entry name" value="Homeodomain-like"/>
    <property type="match status" value="1"/>
</dbReference>
<keyword evidence="4" id="KW-0238">DNA-binding</keyword>
<dbReference type="InterPro" id="IPR025944">
    <property type="entry name" value="Sigma_54_int_dom_CS"/>
</dbReference>
<keyword evidence="3" id="KW-0805">Transcription regulation</keyword>
<dbReference type="RefSeq" id="WP_265426234.1">
    <property type="nucleotide sequence ID" value="NZ_JAPFPW010000029.1"/>
</dbReference>
<keyword evidence="5" id="KW-0010">Activator</keyword>
<keyword evidence="2" id="KW-0067">ATP-binding</keyword>
<protein>
    <submittedName>
        <fullName evidence="9">Sigma 54-interacting transcriptional regulator</fullName>
    </submittedName>
</protein>
<dbReference type="Pfam" id="PF02954">
    <property type="entry name" value="HTH_8"/>
    <property type="match status" value="1"/>
</dbReference>
<keyword evidence="6" id="KW-0804">Transcription</keyword>